<dbReference type="EMBL" id="UHJL01000001">
    <property type="protein sequence ID" value="SUQ19963.1"/>
    <property type="molecule type" value="Genomic_DNA"/>
</dbReference>
<evidence type="ECO:0000313" key="8">
    <source>
        <dbReference type="EMBL" id="SUQ19963.1"/>
    </source>
</evidence>
<evidence type="ECO:0000259" key="6">
    <source>
        <dbReference type="Pfam" id="PF02601"/>
    </source>
</evidence>
<dbReference type="PANTHER" id="PTHR30008">
    <property type="entry name" value="EXODEOXYRIBONUCLEASE 7 LARGE SUBUNIT"/>
    <property type="match status" value="1"/>
</dbReference>
<comment type="similarity">
    <text evidence="5">Belongs to the XseA family.</text>
</comment>
<dbReference type="GO" id="GO:0008855">
    <property type="term" value="F:exodeoxyribonuclease VII activity"/>
    <property type="evidence" value="ECO:0007669"/>
    <property type="project" value="UniProtKB-UniRule"/>
</dbReference>
<dbReference type="GO" id="GO:0009318">
    <property type="term" value="C:exodeoxyribonuclease VII complex"/>
    <property type="evidence" value="ECO:0007669"/>
    <property type="project" value="UniProtKB-UniRule"/>
</dbReference>
<dbReference type="AlphaFoldDB" id="A0A380RWM1"/>
<dbReference type="RefSeq" id="WP_109572440.1">
    <property type="nucleotide sequence ID" value="NZ_UHJL01000001.1"/>
</dbReference>
<dbReference type="Pfam" id="PF13742">
    <property type="entry name" value="tRNA_anti_2"/>
    <property type="match status" value="1"/>
</dbReference>
<sequence>MDQEVRTYSVTQYMRSLKNTVESTPAVWVHGVISQIAEKPSGVYLSIADFADGDVKPKATLALYCYTAKYDAILAKISSLSQPFTLKHDLKVNFLVRAELYIPYGKLQAQILDIDPVYTIGELALTKSAILKRLAMEGLLEKNKQLELADVPLRVGLITGENTAAYKDFTTRLEASPFAFEVTTIYARMQGNETEGSIIAALEQLQSDSNLDVVCIVRGGGAKTDLNFFDSEALCRAVANYPTPVFTGIGHEIDRCLLDEVAYLSCITPTDCAKRLVERVTDSWNRMTEAMASIADGARDLLTENNKQLGTMGNQLQQKVFGLIQNEKSKHVLMAASIKKDTAFYIKSEHERLDRNHEGLKQGSRKILDLAKSQFELVNEKVKNADPKTTLAKGYSLTLDENGKFIRKASQLKSGDTIKTRLADGDVLSVVK</sequence>
<dbReference type="NCBIfam" id="TIGR00237">
    <property type="entry name" value="xseA"/>
    <property type="match status" value="1"/>
</dbReference>
<evidence type="ECO:0000256" key="4">
    <source>
        <dbReference type="ARBA" id="ARBA00022839"/>
    </source>
</evidence>
<comment type="subcellular location">
    <subcellularLocation>
        <location evidence="5">Cytoplasm</location>
    </subcellularLocation>
</comment>
<dbReference type="GO" id="GO:0006308">
    <property type="term" value="P:DNA catabolic process"/>
    <property type="evidence" value="ECO:0007669"/>
    <property type="project" value="UniProtKB-UniRule"/>
</dbReference>
<dbReference type="GO" id="GO:0005737">
    <property type="term" value="C:cytoplasm"/>
    <property type="evidence" value="ECO:0007669"/>
    <property type="project" value="UniProtKB-SubCell"/>
</dbReference>
<keyword evidence="1" id="KW-0963">Cytoplasm</keyword>
<dbReference type="InterPro" id="IPR025824">
    <property type="entry name" value="OB-fold_nuc-bd_dom"/>
</dbReference>
<feature type="domain" description="OB-fold nucleic acid binding" evidence="7">
    <location>
        <begin position="8"/>
        <end position="114"/>
    </location>
</feature>
<feature type="domain" description="Exonuclease VII large subunit C-terminal" evidence="6">
    <location>
        <begin position="139"/>
        <end position="427"/>
    </location>
</feature>
<keyword evidence="2 5" id="KW-0540">Nuclease</keyword>
<name>A0A380RWM1_FIBSU</name>
<dbReference type="EC" id="3.1.11.6" evidence="5"/>
<dbReference type="InterPro" id="IPR003753">
    <property type="entry name" value="Exonuc_VII_L"/>
</dbReference>
<protein>
    <recommendedName>
        <fullName evidence="5">Exodeoxyribonuclease 7 large subunit</fullName>
        <ecNumber evidence="5">3.1.11.6</ecNumber>
    </recommendedName>
</protein>
<accession>A0A380RWM1</accession>
<evidence type="ECO:0000313" key="9">
    <source>
        <dbReference type="Proteomes" id="UP000255423"/>
    </source>
</evidence>
<reference evidence="8 9" key="1">
    <citation type="submission" date="2017-08" db="EMBL/GenBank/DDBJ databases">
        <authorList>
            <person name="de Groot N.N."/>
        </authorList>
    </citation>
    <scope>NUCLEOTIDE SEQUENCE [LARGE SCALE GENOMIC DNA]</scope>
    <source>
        <strain evidence="8 9">HM2</strain>
    </source>
</reference>
<dbReference type="GO" id="GO:0003676">
    <property type="term" value="F:nucleic acid binding"/>
    <property type="evidence" value="ECO:0007669"/>
    <property type="project" value="InterPro"/>
</dbReference>
<keyword evidence="3 5" id="KW-0378">Hydrolase</keyword>
<evidence type="ECO:0000256" key="5">
    <source>
        <dbReference type="RuleBase" id="RU004355"/>
    </source>
</evidence>
<organism evidence="8 9">
    <name type="scientific">Fibrobacter succinogenes</name>
    <name type="common">Bacteroides succinogenes</name>
    <dbReference type="NCBI Taxonomy" id="833"/>
    <lineage>
        <taxon>Bacteria</taxon>
        <taxon>Pseudomonadati</taxon>
        <taxon>Fibrobacterota</taxon>
        <taxon>Fibrobacteria</taxon>
        <taxon>Fibrobacterales</taxon>
        <taxon>Fibrobacteraceae</taxon>
        <taxon>Fibrobacter</taxon>
    </lineage>
</organism>
<evidence type="ECO:0000256" key="3">
    <source>
        <dbReference type="ARBA" id="ARBA00022801"/>
    </source>
</evidence>
<dbReference type="Proteomes" id="UP000255423">
    <property type="component" value="Unassembled WGS sequence"/>
</dbReference>
<evidence type="ECO:0000256" key="2">
    <source>
        <dbReference type="ARBA" id="ARBA00022722"/>
    </source>
</evidence>
<keyword evidence="4 5" id="KW-0269">Exonuclease</keyword>
<dbReference type="PANTHER" id="PTHR30008:SF0">
    <property type="entry name" value="EXODEOXYRIBONUCLEASE 7 LARGE SUBUNIT"/>
    <property type="match status" value="1"/>
</dbReference>
<comment type="catalytic activity">
    <reaction evidence="5">
        <text>Exonucleolytic cleavage in either 5'- to 3'- or 3'- to 5'-direction to yield nucleoside 5'-phosphates.</text>
        <dbReference type="EC" id="3.1.11.6"/>
    </reaction>
</comment>
<proteinExistence type="inferred from homology"/>
<evidence type="ECO:0000259" key="7">
    <source>
        <dbReference type="Pfam" id="PF13742"/>
    </source>
</evidence>
<dbReference type="InterPro" id="IPR020579">
    <property type="entry name" value="Exonuc_VII_lsu_C"/>
</dbReference>
<dbReference type="Pfam" id="PF02601">
    <property type="entry name" value="Exonuc_VII_L"/>
    <property type="match status" value="1"/>
</dbReference>
<gene>
    <name evidence="8" type="ORF">SAMN05661053_1211</name>
</gene>
<evidence type="ECO:0000256" key="1">
    <source>
        <dbReference type="ARBA" id="ARBA00022490"/>
    </source>
</evidence>